<feature type="active site" evidence="4">
    <location>
        <position position="36"/>
    </location>
</feature>
<dbReference type="SUPFAM" id="SSF52833">
    <property type="entry name" value="Thioredoxin-like"/>
    <property type="match status" value="1"/>
</dbReference>
<gene>
    <name evidence="7" type="ORF">K8V56_12665</name>
</gene>
<dbReference type="PIRSF" id="PIRSF000303">
    <property type="entry name" value="Glutathion_perox"/>
    <property type="match status" value="1"/>
</dbReference>
<evidence type="ECO:0000259" key="6">
    <source>
        <dbReference type="PROSITE" id="PS51352"/>
    </source>
</evidence>
<evidence type="ECO:0000313" key="7">
    <source>
        <dbReference type="EMBL" id="HJF32610.1"/>
    </source>
</evidence>
<accession>A0A921FZH0</accession>
<dbReference type="PROSITE" id="PS51355">
    <property type="entry name" value="GLUTATHIONE_PEROXID_3"/>
    <property type="match status" value="1"/>
</dbReference>
<dbReference type="PROSITE" id="PS51352">
    <property type="entry name" value="THIOREDOXIN_2"/>
    <property type="match status" value="1"/>
</dbReference>
<dbReference type="GO" id="GO:0034599">
    <property type="term" value="P:cellular response to oxidative stress"/>
    <property type="evidence" value="ECO:0007669"/>
    <property type="project" value="TreeGrafter"/>
</dbReference>
<dbReference type="PRINTS" id="PR01011">
    <property type="entry name" value="GLUTPROXDASE"/>
</dbReference>
<dbReference type="CDD" id="cd00340">
    <property type="entry name" value="GSH_Peroxidase"/>
    <property type="match status" value="1"/>
</dbReference>
<dbReference type="GO" id="GO:0004601">
    <property type="term" value="F:peroxidase activity"/>
    <property type="evidence" value="ECO:0007669"/>
    <property type="project" value="UniProtKB-KW"/>
</dbReference>
<dbReference type="Gene3D" id="3.40.30.10">
    <property type="entry name" value="Glutaredoxin"/>
    <property type="match status" value="1"/>
</dbReference>
<protein>
    <recommendedName>
        <fullName evidence="5">Glutathione peroxidase</fullName>
    </recommendedName>
</protein>
<comment type="similarity">
    <text evidence="1 5">Belongs to the glutathione peroxidase family.</text>
</comment>
<sequence>MKTIYEFSVKKPNGDVQSMEDYKGKPLIIVNTASKCGFTSQFKELQELYEEHKNQGLVILGFPSDNFNNQEFNDIEKTMEFCEVNYGVTFPMFAKVNVKGDQAEPLFTFLTSQKKGMLTEGIKWNFTKFLIDREGQVVERFAPQTSPLKMKNSINQVVQ</sequence>
<proteinExistence type="inferred from homology"/>
<evidence type="ECO:0000256" key="3">
    <source>
        <dbReference type="ARBA" id="ARBA00023002"/>
    </source>
</evidence>
<dbReference type="InterPro" id="IPR029759">
    <property type="entry name" value="GPX_AS"/>
</dbReference>
<name>A0A921FZH0_SPOPS</name>
<evidence type="ECO:0000313" key="8">
    <source>
        <dbReference type="Proteomes" id="UP000698173"/>
    </source>
</evidence>
<dbReference type="AlphaFoldDB" id="A0A921FZH0"/>
<organism evidence="7 8">
    <name type="scientific">Sporosarcina psychrophila</name>
    <name type="common">Bacillus psychrophilus</name>
    <dbReference type="NCBI Taxonomy" id="1476"/>
    <lineage>
        <taxon>Bacteria</taxon>
        <taxon>Bacillati</taxon>
        <taxon>Bacillota</taxon>
        <taxon>Bacilli</taxon>
        <taxon>Bacillales</taxon>
        <taxon>Caryophanaceae</taxon>
        <taxon>Sporosarcina</taxon>
    </lineage>
</organism>
<dbReference type="PANTHER" id="PTHR11592">
    <property type="entry name" value="GLUTATHIONE PEROXIDASE"/>
    <property type="match status" value="1"/>
</dbReference>
<dbReference type="Pfam" id="PF00255">
    <property type="entry name" value="GSHPx"/>
    <property type="match status" value="1"/>
</dbReference>
<keyword evidence="2 5" id="KW-0575">Peroxidase</keyword>
<reference evidence="7" key="1">
    <citation type="journal article" date="2021" name="PeerJ">
        <title>Extensive microbial diversity within the chicken gut microbiome revealed by metagenomics and culture.</title>
        <authorList>
            <person name="Gilroy R."/>
            <person name="Ravi A."/>
            <person name="Getino M."/>
            <person name="Pursley I."/>
            <person name="Horton D.L."/>
            <person name="Alikhan N.F."/>
            <person name="Baker D."/>
            <person name="Gharbi K."/>
            <person name="Hall N."/>
            <person name="Watson M."/>
            <person name="Adriaenssens E.M."/>
            <person name="Foster-Nyarko E."/>
            <person name="Jarju S."/>
            <person name="Secka A."/>
            <person name="Antonio M."/>
            <person name="Oren A."/>
            <person name="Chaudhuri R.R."/>
            <person name="La Ragione R."/>
            <person name="Hildebrand F."/>
            <person name="Pallen M.J."/>
        </authorList>
    </citation>
    <scope>NUCLEOTIDE SEQUENCE</scope>
    <source>
        <strain evidence="7">CHK171-7178</strain>
    </source>
</reference>
<dbReference type="InterPro" id="IPR013766">
    <property type="entry name" value="Thioredoxin_domain"/>
</dbReference>
<dbReference type="InterPro" id="IPR000889">
    <property type="entry name" value="Glutathione_peroxidase"/>
</dbReference>
<dbReference type="PROSITE" id="PS00460">
    <property type="entry name" value="GLUTATHIONE_PEROXID_1"/>
    <property type="match status" value="1"/>
</dbReference>
<reference evidence="7" key="2">
    <citation type="submission" date="2021-09" db="EMBL/GenBank/DDBJ databases">
        <authorList>
            <person name="Gilroy R."/>
        </authorList>
    </citation>
    <scope>NUCLEOTIDE SEQUENCE</scope>
    <source>
        <strain evidence="7">CHK171-7178</strain>
    </source>
</reference>
<dbReference type="Proteomes" id="UP000698173">
    <property type="component" value="Unassembled WGS sequence"/>
</dbReference>
<dbReference type="InterPro" id="IPR036249">
    <property type="entry name" value="Thioredoxin-like_sf"/>
</dbReference>
<dbReference type="PANTHER" id="PTHR11592:SF78">
    <property type="entry name" value="GLUTATHIONE PEROXIDASE"/>
    <property type="match status" value="1"/>
</dbReference>
<evidence type="ECO:0000256" key="5">
    <source>
        <dbReference type="RuleBase" id="RU000499"/>
    </source>
</evidence>
<dbReference type="FunFam" id="3.40.30.10:FF:000010">
    <property type="entry name" value="Glutathione peroxidase"/>
    <property type="match status" value="1"/>
</dbReference>
<evidence type="ECO:0000256" key="1">
    <source>
        <dbReference type="ARBA" id="ARBA00006926"/>
    </source>
</evidence>
<evidence type="ECO:0000256" key="4">
    <source>
        <dbReference type="PIRSR" id="PIRSR000303-1"/>
    </source>
</evidence>
<comment type="caution">
    <text evidence="7">The sequence shown here is derived from an EMBL/GenBank/DDBJ whole genome shotgun (WGS) entry which is preliminary data.</text>
</comment>
<evidence type="ECO:0000256" key="2">
    <source>
        <dbReference type="ARBA" id="ARBA00022559"/>
    </source>
</evidence>
<dbReference type="EMBL" id="DYWT01000203">
    <property type="protein sequence ID" value="HJF32610.1"/>
    <property type="molecule type" value="Genomic_DNA"/>
</dbReference>
<feature type="domain" description="Thioredoxin" evidence="6">
    <location>
        <begin position="1"/>
        <end position="159"/>
    </location>
</feature>
<keyword evidence="3 5" id="KW-0560">Oxidoreductase</keyword>